<comment type="similarity">
    <text evidence="2">Belongs to the alpha/beta-type SASP family.</text>
</comment>
<organism evidence="5 6">
    <name type="scientific">Carboxydothermus islandicus</name>
    <dbReference type="NCBI Taxonomy" id="661089"/>
    <lineage>
        <taxon>Bacteria</taxon>
        <taxon>Bacillati</taxon>
        <taxon>Bacillota</taxon>
        <taxon>Clostridia</taxon>
        <taxon>Thermoanaerobacterales</taxon>
        <taxon>Thermoanaerobacteraceae</taxon>
        <taxon>Carboxydothermus</taxon>
    </lineage>
</organism>
<dbReference type="PANTHER" id="PTHR36107:SF1">
    <property type="entry name" value="SMALL, ACID-SOLUBLE SPORE PROTEIN A"/>
    <property type="match status" value="1"/>
</dbReference>
<dbReference type="GO" id="GO:0006265">
    <property type="term" value="P:DNA topological change"/>
    <property type="evidence" value="ECO:0007669"/>
    <property type="project" value="InterPro"/>
</dbReference>
<evidence type="ECO:0000256" key="3">
    <source>
        <dbReference type="ARBA" id="ARBA00022969"/>
    </source>
</evidence>
<keyword evidence="4" id="KW-0238">DNA-binding</keyword>
<dbReference type="InterPro" id="IPR038300">
    <property type="entry name" value="SASP_sf_alpha/beta"/>
</dbReference>
<sequence length="91" mass="10170">MVKSPLEKLKYEVAGELGIGTDDTTYRQNLEKMKIEAAREIGIYDQVKDGYWGEVPSRECGRVGGRLGGKIGGNMVKKLIALAEQQIQQKW</sequence>
<reference evidence="6" key="1">
    <citation type="submission" date="2016-12" db="EMBL/GenBank/DDBJ databases">
        <title>Draft Genome Sequences od Carboxydothermus pertinax and islandicus, Hydrogenogenic Carboxydotrophic Bacteria.</title>
        <authorList>
            <person name="Fukuyama Y."/>
            <person name="Ohmae K."/>
            <person name="Yoneda Y."/>
            <person name="Yoshida T."/>
            <person name="Sako Y."/>
        </authorList>
    </citation>
    <scope>NUCLEOTIDE SEQUENCE [LARGE SCALE GENOMIC DNA]</scope>
    <source>
        <strain evidence="6">SET</strain>
    </source>
</reference>
<comment type="function">
    <text evidence="1">SASP are bound to spore DNA. They are double-stranded DNA-binding proteins that cause DNA to change to an a-like conformation. They protect the DNA backbone from chemical and enzymatic cleavage and are thus involved in dormant spore's high resistance to UV light.</text>
</comment>
<protein>
    <submittedName>
        <fullName evidence="5">Small acid-soluble spore protein</fullName>
    </submittedName>
</protein>
<dbReference type="Proteomes" id="UP000187338">
    <property type="component" value="Unassembled WGS sequence"/>
</dbReference>
<dbReference type="PROSITE" id="PS00304">
    <property type="entry name" value="SASP_1"/>
    <property type="match status" value="1"/>
</dbReference>
<dbReference type="AlphaFoldDB" id="A0A1L8D542"/>
<dbReference type="InterPro" id="IPR050847">
    <property type="entry name" value="SASP_DNA-binding"/>
</dbReference>
<dbReference type="InterPro" id="IPR001448">
    <property type="entry name" value="SASP_alpha/beta-type"/>
</dbReference>
<dbReference type="GO" id="GO:0003690">
    <property type="term" value="F:double-stranded DNA binding"/>
    <property type="evidence" value="ECO:0007669"/>
    <property type="project" value="InterPro"/>
</dbReference>
<proteinExistence type="inferred from homology"/>
<evidence type="ECO:0000256" key="1">
    <source>
        <dbReference type="ARBA" id="ARBA00003863"/>
    </source>
</evidence>
<dbReference type="GO" id="GO:0030435">
    <property type="term" value="P:sporulation resulting in formation of a cellular spore"/>
    <property type="evidence" value="ECO:0007669"/>
    <property type="project" value="UniProtKB-KW"/>
</dbReference>
<comment type="caution">
    <text evidence="5">The sequence shown here is derived from an EMBL/GenBank/DDBJ whole genome shotgun (WGS) entry which is preliminary data.</text>
</comment>
<accession>A0A1L8D542</accession>
<evidence type="ECO:0000256" key="2">
    <source>
        <dbReference type="ARBA" id="ARBA00005442"/>
    </source>
</evidence>
<evidence type="ECO:0000313" key="6">
    <source>
        <dbReference type="Proteomes" id="UP000187338"/>
    </source>
</evidence>
<evidence type="ECO:0000313" key="5">
    <source>
        <dbReference type="EMBL" id="GAV26326.1"/>
    </source>
</evidence>
<name>A0A1L8D542_9THEO</name>
<dbReference type="STRING" id="661089.ciss_22590"/>
<keyword evidence="3" id="KW-0749">Sporulation</keyword>
<dbReference type="PANTHER" id="PTHR36107">
    <property type="entry name" value="SMALL, ACID-SOLUBLE SPORE PROTEIN A"/>
    <property type="match status" value="1"/>
</dbReference>
<evidence type="ECO:0000256" key="4">
    <source>
        <dbReference type="ARBA" id="ARBA00023125"/>
    </source>
</evidence>
<dbReference type="EMBL" id="BDJL01000132">
    <property type="protein sequence ID" value="GAV26326.1"/>
    <property type="molecule type" value="Genomic_DNA"/>
</dbReference>
<dbReference type="InterPro" id="IPR018126">
    <property type="entry name" value="SASP_alpha/beta-type_CS"/>
</dbReference>
<dbReference type="Gene3D" id="6.10.10.80">
    <property type="entry name" value="Small, acid-soluble spore protein, alpha/beta type-like"/>
    <property type="match status" value="1"/>
</dbReference>
<gene>
    <name evidence="5" type="ORF">ciss_22590</name>
</gene>
<dbReference type="Pfam" id="PF00269">
    <property type="entry name" value="SASP"/>
    <property type="match status" value="1"/>
</dbReference>
<keyword evidence="6" id="KW-1185">Reference proteome</keyword>